<dbReference type="InterPro" id="IPR008964">
    <property type="entry name" value="Invasin/intimin_cell_adhesion"/>
</dbReference>
<proteinExistence type="predicted"/>
<evidence type="ECO:0000259" key="1">
    <source>
        <dbReference type="SMART" id="SM00635"/>
    </source>
</evidence>
<comment type="caution">
    <text evidence="2">The sequence shown here is derived from an EMBL/GenBank/DDBJ whole genome shotgun (WGS) entry which is preliminary data.</text>
</comment>
<feature type="domain" description="BIG2" evidence="1">
    <location>
        <begin position="34"/>
        <end position="111"/>
    </location>
</feature>
<protein>
    <submittedName>
        <fullName evidence="2">Ig-like domain-containing protein</fullName>
    </submittedName>
</protein>
<evidence type="ECO:0000313" key="3">
    <source>
        <dbReference type="Proteomes" id="UP000823597"/>
    </source>
</evidence>
<feature type="domain" description="BIG2" evidence="1">
    <location>
        <begin position="116"/>
        <end position="193"/>
    </location>
</feature>
<evidence type="ECO:0000313" key="2">
    <source>
        <dbReference type="EMBL" id="MBO8465254.1"/>
    </source>
</evidence>
<dbReference type="SMART" id="SM00635">
    <property type="entry name" value="BID_2"/>
    <property type="match status" value="2"/>
</dbReference>
<accession>A0A9D9I3H3</accession>
<dbReference type="Gene3D" id="2.60.40.1080">
    <property type="match status" value="2"/>
</dbReference>
<reference evidence="2" key="2">
    <citation type="journal article" date="2021" name="PeerJ">
        <title>Extensive microbial diversity within the chicken gut microbiome revealed by metagenomics and culture.</title>
        <authorList>
            <person name="Gilroy R."/>
            <person name="Ravi A."/>
            <person name="Getino M."/>
            <person name="Pursley I."/>
            <person name="Horton D.L."/>
            <person name="Alikhan N.F."/>
            <person name="Baker D."/>
            <person name="Gharbi K."/>
            <person name="Hall N."/>
            <person name="Watson M."/>
            <person name="Adriaenssens E.M."/>
            <person name="Foster-Nyarko E."/>
            <person name="Jarju S."/>
            <person name="Secka A."/>
            <person name="Antonio M."/>
            <person name="Oren A."/>
            <person name="Chaudhuri R.R."/>
            <person name="La Ragione R."/>
            <person name="Hildebrand F."/>
            <person name="Pallen M.J."/>
        </authorList>
    </citation>
    <scope>NUCLEOTIDE SEQUENCE</scope>
    <source>
        <strain evidence="2">10037</strain>
    </source>
</reference>
<name>A0A9D9I3H3_9BACT</name>
<gene>
    <name evidence="2" type="ORF">IAB93_04565</name>
</gene>
<dbReference type="InterPro" id="IPR003343">
    <property type="entry name" value="Big_2"/>
</dbReference>
<organism evidence="2 3">
    <name type="scientific">Candidatus Merdivivens pullistercoris</name>
    <dbReference type="NCBI Taxonomy" id="2840873"/>
    <lineage>
        <taxon>Bacteria</taxon>
        <taxon>Pseudomonadati</taxon>
        <taxon>Bacteroidota</taxon>
        <taxon>Bacteroidia</taxon>
        <taxon>Bacteroidales</taxon>
        <taxon>Muribaculaceae</taxon>
        <taxon>Muribaculaceae incertae sedis</taxon>
        <taxon>Candidatus Merdivivens</taxon>
    </lineage>
</organism>
<dbReference type="Proteomes" id="UP000823597">
    <property type="component" value="Unassembled WGS sequence"/>
</dbReference>
<sequence>MKTAINHIITVLGLIFPFIVFTGCEEKQAVDPDSVQEIQVEPLTMDMYHGKTARISYTVVPETAVFDKVYFAVDDRSVIRVDETGTVTALAVGEAVVTVTAGGKTGTCNVTVLPAVAEQVFIEMEEAELEIGQTLQIVGYVLPDEVEDKTLEWTSSAPEVASVDETGLVTALSEGESVIKASSGDVYDEVKVTVIKPVPKIGDFFYSDGTFSTELDESKEAIGLVFWVGDPAKDDEALRREHPECVNGLVVAFEDAAKETAWQSWYTDYGKTVGEWIEQNTDYASITTSEGINQPLNKMVGYNNTQGMKAFNADDEHFYYSLDIVDALSSWTVAAPDNTSGWYIPSAKELTLLCSGEYNDDIMYMPGDMLEIMNQLNVVLASIGKPSIGGYYWSSTEMDWELAVLNNFIAGNIWTEYKEEYWGCNLRLILAF</sequence>
<dbReference type="PROSITE" id="PS51257">
    <property type="entry name" value="PROKAR_LIPOPROTEIN"/>
    <property type="match status" value="1"/>
</dbReference>
<dbReference type="AlphaFoldDB" id="A0A9D9I3H3"/>
<dbReference type="SUPFAM" id="SSF49373">
    <property type="entry name" value="Invasin/intimin cell-adhesion fragments"/>
    <property type="match status" value="2"/>
</dbReference>
<dbReference type="EMBL" id="JADIME010000044">
    <property type="protein sequence ID" value="MBO8465254.1"/>
    <property type="molecule type" value="Genomic_DNA"/>
</dbReference>
<reference evidence="2" key="1">
    <citation type="submission" date="2020-10" db="EMBL/GenBank/DDBJ databases">
        <authorList>
            <person name="Gilroy R."/>
        </authorList>
    </citation>
    <scope>NUCLEOTIDE SEQUENCE</scope>
    <source>
        <strain evidence="2">10037</strain>
    </source>
</reference>
<dbReference type="Pfam" id="PF02368">
    <property type="entry name" value="Big_2"/>
    <property type="match status" value="2"/>
</dbReference>